<dbReference type="PANTHER" id="PTHR12896">
    <property type="entry name" value="PAX6 NEIGHBOR PROTEIN PAXNEB"/>
    <property type="match status" value="1"/>
</dbReference>
<evidence type="ECO:0000313" key="10">
    <source>
        <dbReference type="EMBL" id="CAL56897.1"/>
    </source>
</evidence>
<keyword evidence="6" id="KW-0963">Cytoplasm</keyword>
<evidence type="ECO:0000256" key="9">
    <source>
        <dbReference type="SAM" id="MobiDB-lite"/>
    </source>
</evidence>
<reference evidence="10 11" key="2">
    <citation type="journal article" date="2014" name="BMC Genomics">
        <title>An improved genome of the model marine alga Ostreococcus tauri unfolds by assessing Illumina de novo assemblies.</title>
        <authorList>
            <person name="Blanc-Mathieu R."/>
            <person name="Verhelst B."/>
            <person name="Derelle E."/>
            <person name="Rombauts S."/>
            <person name="Bouget F.Y."/>
            <person name="Carre I."/>
            <person name="Chateau A."/>
            <person name="Eyre-Walker A."/>
            <person name="Grimsley N."/>
            <person name="Moreau H."/>
            <person name="Piegu B."/>
            <person name="Rivals E."/>
            <person name="Schackwitz W."/>
            <person name="Van de Peer Y."/>
            <person name="Piganeau G."/>
        </authorList>
    </citation>
    <scope>NUCLEOTIDE SEQUENCE [LARGE SCALE GENOMIC DNA]</scope>
    <source>
        <strain evidence="11">OTTH 0595 / CCAP 157/2 / RCC745</strain>
    </source>
</reference>
<keyword evidence="8" id="KW-0539">Nucleus</keyword>
<dbReference type="FunCoup" id="Q00W61">
    <property type="interactions" value="1614"/>
</dbReference>
<dbReference type="CDD" id="cd19494">
    <property type="entry name" value="Elp4"/>
    <property type="match status" value="1"/>
</dbReference>
<keyword evidence="11" id="KW-1185">Reference proteome</keyword>
<evidence type="ECO:0000256" key="7">
    <source>
        <dbReference type="ARBA" id="ARBA00022694"/>
    </source>
</evidence>
<dbReference type="InterPro" id="IPR027417">
    <property type="entry name" value="P-loop_NTPase"/>
</dbReference>
<dbReference type="GO" id="GO:0008023">
    <property type="term" value="C:transcription elongation factor complex"/>
    <property type="evidence" value="ECO:0007669"/>
    <property type="project" value="TreeGrafter"/>
</dbReference>
<evidence type="ECO:0000313" key="11">
    <source>
        <dbReference type="Proteomes" id="UP000009170"/>
    </source>
</evidence>
<reference evidence="11" key="1">
    <citation type="journal article" date="2006" name="Proc. Natl. Acad. Sci. U.S.A.">
        <title>Genome analysis of the smallest free-living eukaryote Ostreococcus tauri unveils many unique features.</title>
        <authorList>
            <person name="Derelle E."/>
            <person name="Ferraz C."/>
            <person name="Rombauts S."/>
            <person name="Rouze P."/>
            <person name="Worden A.Z."/>
            <person name="Robbens S."/>
            <person name="Partensky F."/>
            <person name="Degroeve S."/>
            <person name="Echeynie S."/>
            <person name="Cooke R."/>
            <person name="Saeys Y."/>
            <person name="Wuyts J."/>
            <person name="Jabbari K."/>
            <person name="Bowler C."/>
            <person name="Panaud O."/>
            <person name="Piegu B."/>
            <person name="Ball S.G."/>
            <person name="Ral J.-P."/>
            <person name="Bouget F.-Y."/>
            <person name="Piganeau G."/>
            <person name="De Baets B."/>
            <person name="Picard A."/>
            <person name="Delseny M."/>
            <person name="Demaille J."/>
            <person name="Van de Peer Y."/>
            <person name="Moreau H."/>
        </authorList>
    </citation>
    <scope>NUCLEOTIDE SEQUENCE [LARGE SCALE GENOMIC DNA]</scope>
    <source>
        <strain evidence="11">OTTH 0595 / CCAP 157/2 / RCC745</strain>
    </source>
</reference>
<dbReference type="GO" id="GO:0002098">
    <property type="term" value="P:tRNA wobble uridine modification"/>
    <property type="evidence" value="ECO:0007669"/>
    <property type="project" value="InterPro"/>
</dbReference>
<sequence length="392" mass="41349">MGFARRGRRFRDAARGDASTPPTPTPTRPSDATAGARASAGARAIVSSGHGDVDAMLGGGFALGGVAHVGGDGASASAATTFGGYFVAEGGATTGHRVCWVRRGGRAAATATVPRAVETATAATAMEATAATAAATASDGLRIAWQYRRYLKAGRTLDDARVGRGSTATTARASSSGTRKNLRAPDFCHAYDLTKPALEETTARFEFAPFRSSDDDGGGRAWARSFEFIESFVRSLEDGEVGRVLVEPETPSDESEWIECAKFARALKGLTRDTNAVAVLIVPLGSAPPKWAALIRHVVDCAIDVQPLDGPTSEIEALLPDPHTCVGLVAVRKLQFDGALTPALTRMDRVYALQLRRKRMAIRPLQFRPEEDKKKKNDGGCAAVEGTGLDDF</sequence>
<feature type="compositionally biased region" description="Basic and acidic residues" evidence="9">
    <location>
        <begin position="368"/>
        <end position="378"/>
    </location>
</feature>
<dbReference type="OMA" id="VGREWCH"/>
<dbReference type="EMBL" id="CAID01000014">
    <property type="protein sequence ID" value="CAL56897.1"/>
    <property type="molecule type" value="Genomic_DNA"/>
</dbReference>
<dbReference type="AlphaFoldDB" id="Q00W61"/>
<dbReference type="UniPathway" id="UPA00988"/>
<dbReference type="Proteomes" id="UP000009170">
    <property type="component" value="Unassembled WGS sequence"/>
</dbReference>
<accession>Q00W61</accession>
<feature type="region of interest" description="Disordered" evidence="9">
    <location>
        <begin position="368"/>
        <end position="392"/>
    </location>
</feature>
<comment type="pathway">
    <text evidence="3">tRNA modification; 5-methoxycarbonylmethyl-2-thiouridine-tRNA biosynthesis.</text>
</comment>
<evidence type="ECO:0000256" key="1">
    <source>
        <dbReference type="ARBA" id="ARBA00004123"/>
    </source>
</evidence>
<dbReference type="InterPro" id="IPR008728">
    <property type="entry name" value="Elongator_complex_protein_4"/>
</dbReference>
<gene>
    <name evidence="10" type="ORF">OT_ostta14g01300</name>
</gene>
<dbReference type="GO" id="GO:0005737">
    <property type="term" value="C:cytoplasm"/>
    <property type="evidence" value="ECO:0007669"/>
    <property type="project" value="UniProtKB-SubCell"/>
</dbReference>
<organism evidence="10 11">
    <name type="scientific">Ostreococcus tauri</name>
    <name type="common">Marine green alga</name>
    <dbReference type="NCBI Taxonomy" id="70448"/>
    <lineage>
        <taxon>Eukaryota</taxon>
        <taxon>Viridiplantae</taxon>
        <taxon>Chlorophyta</taxon>
        <taxon>Mamiellophyceae</taxon>
        <taxon>Mamiellales</taxon>
        <taxon>Bathycoccaceae</taxon>
        <taxon>Ostreococcus</taxon>
    </lineage>
</organism>
<comment type="subcellular location">
    <subcellularLocation>
        <location evidence="2">Cytoplasm</location>
    </subcellularLocation>
    <subcellularLocation>
        <location evidence="1">Nucleus</location>
    </subcellularLocation>
</comment>
<dbReference type="Pfam" id="PF05625">
    <property type="entry name" value="PAXNEB"/>
    <property type="match status" value="1"/>
</dbReference>
<dbReference type="OrthoDB" id="289162at2759"/>
<comment type="similarity">
    <text evidence="4">Belongs to the ELP4 family.</text>
</comment>
<feature type="region of interest" description="Disordered" evidence="9">
    <location>
        <begin position="1"/>
        <end position="39"/>
    </location>
</feature>
<name>Q00W61_OSTTA</name>
<evidence type="ECO:0000256" key="3">
    <source>
        <dbReference type="ARBA" id="ARBA00005043"/>
    </source>
</evidence>
<dbReference type="InParanoid" id="Q00W61"/>
<evidence type="ECO:0000256" key="4">
    <source>
        <dbReference type="ARBA" id="ARBA00007573"/>
    </source>
</evidence>
<dbReference type="Gene3D" id="3.40.50.300">
    <property type="entry name" value="P-loop containing nucleotide triphosphate hydrolases"/>
    <property type="match status" value="1"/>
</dbReference>
<comment type="caution">
    <text evidence="10">The sequence shown here is derived from an EMBL/GenBank/DDBJ whole genome shotgun (WGS) entry which is preliminary data.</text>
</comment>
<dbReference type="GO" id="GO:0033588">
    <property type="term" value="C:elongator holoenzyme complex"/>
    <property type="evidence" value="ECO:0007669"/>
    <property type="project" value="InterPro"/>
</dbReference>
<dbReference type="STRING" id="70448.Q00W61"/>
<proteinExistence type="inferred from homology"/>
<evidence type="ECO:0000256" key="2">
    <source>
        <dbReference type="ARBA" id="ARBA00004496"/>
    </source>
</evidence>
<dbReference type="GeneID" id="9837863"/>
<evidence type="ECO:0000256" key="6">
    <source>
        <dbReference type="ARBA" id="ARBA00022490"/>
    </source>
</evidence>
<keyword evidence="7" id="KW-0819">tRNA processing</keyword>
<dbReference type="KEGG" id="ota:OT_ostta14g01300"/>
<protein>
    <recommendedName>
        <fullName evidence="5">Elongator complex protein 4</fullName>
    </recommendedName>
</protein>
<dbReference type="PANTHER" id="PTHR12896:SF1">
    <property type="entry name" value="ELONGATOR COMPLEX PROTEIN 4"/>
    <property type="match status" value="1"/>
</dbReference>
<evidence type="ECO:0000256" key="8">
    <source>
        <dbReference type="ARBA" id="ARBA00023242"/>
    </source>
</evidence>
<evidence type="ECO:0000256" key="5">
    <source>
        <dbReference type="ARBA" id="ARBA00020265"/>
    </source>
</evidence>
<dbReference type="RefSeq" id="XP_003082942.1">
    <property type="nucleotide sequence ID" value="XM_003082894.1"/>
</dbReference>
<feature type="compositionally biased region" description="Low complexity" evidence="9">
    <location>
        <begin position="28"/>
        <end position="39"/>
    </location>
</feature>